<organism evidence="14 15">
    <name type="scientific">Cardiobacterium hominis</name>
    <dbReference type="NCBI Taxonomy" id="2718"/>
    <lineage>
        <taxon>Bacteria</taxon>
        <taxon>Pseudomonadati</taxon>
        <taxon>Pseudomonadota</taxon>
        <taxon>Gammaproteobacteria</taxon>
        <taxon>Cardiobacteriales</taxon>
        <taxon>Cardiobacteriaceae</taxon>
        <taxon>Cardiobacterium</taxon>
    </lineage>
</organism>
<feature type="transmembrane region" description="Helical" evidence="12">
    <location>
        <begin position="202"/>
        <end position="221"/>
    </location>
</feature>
<dbReference type="GO" id="GO:0015385">
    <property type="term" value="F:sodium:proton antiporter activity"/>
    <property type="evidence" value="ECO:0007669"/>
    <property type="project" value="InterPro"/>
</dbReference>
<feature type="transmembrane region" description="Helical" evidence="12">
    <location>
        <begin position="127"/>
        <end position="150"/>
    </location>
</feature>
<keyword evidence="6 12" id="KW-0812">Transmembrane</keyword>
<dbReference type="GO" id="GO:0051453">
    <property type="term" value="P:regulation of intracellular pH"/>
    <property type="evidence" value="ECO:0007669"/>
    <property type="project" value="TreeGrafter"/>
</dbReference>
<comment type="similarity">
    <text evidence="2">Belongs to the monovalent cation:proton antiporter 1 (CPA1) transporter (TC 2.A.36) family.</text>
</comment>
<comment type="subcellular location">
    <subcellularLocation>
        <location evidence="1">Cell membrane</location>
        <topology evidence="1">Multi-pass membrane protein</topology>
    </subcellularLocation>
</comment>
<sequence length="448" mass="48598">MNPFSMVAIVLTITAIFAVINDRIIKLHRTIGVMLIALVMSLCIIAAKQLGFIQDDVMTELIGRFNFGETLIQGMLGALLFGDAINLRYEDMRPRLVVISVLAVVGVIISTFIVGYLVYFAASALHIHLPLVWCLTFGAVVSPTDPIAVIAILRSIGVSKGLDMDVCGESLFNDGIGLVAFTFFFSLAMSGETMGALEVSTFFARTVFGGILLGAAYGYLVCKLIGLVDDEHIEIMLSLALVFGCFQLAEHFGVSPAIAIVVVGLVFANMSEKVMTPAGRVSMYTFWGVIGEVLNTMLFVLVGILILILPVSGTQTALAIAAIIIGLFGRWVSVLLPVSVLKKWYYFSPRSVRILTWGGLRGGLSIAMALSLPESVPYRGIILLMTYAIVVFSILVQGMTIGKVAGHRTTHGNEYNDPRLDESREEKTLPSVIERFLSRASRDTANKK</sequence>
<dbReference type="Pfam" id="PF00999">
    <property type="entry name" value="Na_H_Exchanger"/>
    <property type="match status" value="1"/>
</dbReference>
<keyword evidence="7 12" id="KW-1133">Transmembrane helix</keyword>
<keyword evidence="4" id="KW-0050">Antiport</keyword>
<dbReference type="PANTHER" id="PTHR10110:SF195">
    <property type="entry name" value="NA(+)_H(+) ANTIPORTER NHAS2"/>
    <property type="match status" value="1"/>
</dbReference>
<evidence type="ECO:0000313" key="15">
    <source>
        <dbReference type="Proteomes" id="UP000190837"/>
    </source>
</evidence>
<keyword evidence="9" id="KW-0406">Ion transport</keyword>
<accession>A0A1C3H258</accession>
<evidence type="ECO:0000256" key="1">
    <source>
        <dbReference type="ARBA" id="ARBA00004651"/>
    </source>
</evidence>
<evidence type="ECO:0000256" key="3">
    <source>
        <dbReference type="ARBA" id="ARBA00022448"/>
    </source>
</evidence>
<dbReference type="Proteomes" id="UP000190837">
    <property type="component" value="Unassembled WGS sequence"/>
</dbReference>
<feature type="transmembrane region" description="Helical" evidence="12">
    <location>
        <begin position="6"/>
        <end position="24"/>
    </location>
</feature>
<proteinExistence type="inferred from homology"/>
<feature type="domain" description="Cation/H+ exchanger transmembrane" evidence="13">
    <location>
        <begin position="14"/>
        <end position="402"/>
    </location>
</feature>
<evidence type="ECO:0000256" key="10">
    <source>
        <dbReference type="ARBA" id="ARBA00023136"/>
    </source>
</evidence>
<dbReference type="GO" id="GO:0005886">
    <property type="term" value="C:plasma membrane"/>
    <property type="evidence" value="ECO:0007669"/>
    <property type="project" value="UniProtKB-SubCell"/>
</dbReference>
<feature type="transmembrane region" description="Helical" evidence="12">
    <location>
        <begin position="31"/>
        <end position="51"/>
    </location>
</feature>
<feature type="transmembrane region" description="Helical" evidence="12">
    <location>
        <begin position="284"/>
        <end position="311"/>
    </location>
</feature>
<evidence type="ECO:0000256" key="11">
    <source>
        <dbReference type="ARBA" id="ARBA00023201"/>
    </source>
</evidence>
<evidence type="ECO:0000256" key="4">
    <source>
        <dbReference type="ARBA" id="ARBA00022449"/>
    </source>
</evidence>
<feature type="transmembrane region" description="Helical" evidence="12">
    <location>
        <begin position="71"/>
        <end position="89"/>
    </location>
</feature>
<dbReference type="Gene3D" id="6.10.140.1330">
    <property type="match status" value="1"/>
</dbReference>
<evidence type="ECO:0000256" key="2">
    <source>
        <dbReference type="ARBA" id="ARBA00007367"/>
    </source>
</evidence>
<dbReference type="AlphaFoldDB" id="A0A1C3H258"/>
<name>A0A1C3H258_9GAMM</name>
<dbReference type="InterPro" id="IPR018422">
    <property type="entry name" value="Cation/H_exchanger_CPA1"/>
</dbReference>
<dbReference type="EMBL" id="FKLO01000016">
    <property type="protein sequence ID" value="SAM57351.1"/>
    <property type="molecule type" value="Genomic_DNA"/>
</dbReference>
<keyword evidence="3" id="KW-0813">Transport</keyword>
<dbReference type="RefSeq" id="WP_079539069.1">
    <property type="nucleotide sequence ID" value="NZ_CAUQCO010000009.1"/>
</dbReference>
<evidence type="ECO:0000313" key="14">
    <source>
        <dbReference type="EMBL" id="SAM57351.1"/>
    </source>
</evidence>
<reference evidence="15" key="1">
    <citation type="submission" date="2016-04" db="EMBL/GenBank/DDBJ databases">
        <authorList>
            <person name="Tagini F."/>
        </authorList>
    </citation>
    <scope>NUCLEOTIDE SEQUENCE [LARGE SCALE GENOMIC DNA]</scope>
    <source>
        <strain evidence="15">CHUV0807</strain>
    </source>
</reference>
<dbReference type="GO" id="GO:0098719">
    <property type="term" value="P:sodium ion import across plasma membrane"/>
    <property type="evidence" value="ECO:0007669"/>
    <property type="project" value="TreeGrafter"/>
</dbReference>
<evidence type="ECO:0000256" key="6">
    <source>
        <dbReference type="ARBA" id="ARBA00022692"/>
    </source>
</evidence>
<keyword evidence="10 12" id="KW-0472">Membrane</keyword>
<feature type="transmembrane region" description="Helical" evidence="12">
    <location>
        <begin position="317"/>
        <end position="340"/>
    </location>
</feature>
<dbReference type="PANTHER" id="PTHR10110">
    <property type="entry name" value="SODIUM/HYDROGEN EXCHANGER"/>
    <property type="match status" value="1"/>
</dbReference>
<feature type="transmembrane region" description="Helical" evidence="12">
    <location>
        <begin position="255"/>
        <end position="272"/>
    </location>
</feature>
<dbReference type="GO" id="GO:0015386">
    <property type="term" value="F:potassium:proton antiporter activity"/>
    <property type="evidence" value="ECO:0007669"/>
    <property type="project" value="TreeGrafter"/>
</dbReference>
<gene>
    <name evidence="14" type="ORF">CHUV0807_0272</name>
</gene>
<feature type="transmembrane region" description="Helical" evidence="12">
    <location>
        <begin position="96"/>
        <end position="121"/>
    </location>
</feature>
<evidence type="ECO:0000256" key="7">
    <source>
        <dbReference type="ARBA" id="ARBA00022989"/>
    </source>
</evidence>
<feature type="transmembrane region" description="Helical" evidence="12">
    <location>
        <begin position="352"/>
        <end position="372"/>
    </location>
</feature>
<keyword evidence="11" id="KW-0739">Sodium transport</keyword>
<evidence type="ECO:0000256" key="5">
    <source>
        <dbReference type="ARBA" id="ARBA00022475"/>
    </source>
</evidence>
<evidence type="ECO:0000259" key="13">
    <source>
        <dbReference type="Pfam" id="PF00999"/>
    </source>
</evidence>
<feature type="transmembrane region" description="Helical" evidence="12">
    <location>
        <begin position="171"/>
        <end position="190"/>
    </location>
</feature>
<evidence type="ECO:0000256" key="12">
    <source>
        <dbReference type="SAM" id="Phobius"/>
    </source>
</evidence>
<dbReference type="InterPro" id="IPR006153">
    <property type="entry name" value="Cation/H_exchanger_TM"/>
</dbReference>
<feature type="transmembrane region" description="Helical" evidence="12">
    <location>
        <begin position="378"/>
        <end position="396"/>
    </location>
</feature>
<evidence type="ECO:0000256" key="8">
    <source>
        <dbReference type="ARBA" id="ARBA00023053"/>
    </source>
</evidence>
<keyword evidence="8" id="KW-0915">Sodium</keyword>
<keyword evidence="5" id="KW-1003">Cell membrane</keyword>
<evidence type="ECO:0000256" key="9">
    <source>
        <dbReference type="ARBA" id="ARBA00023065"/>
    </source>
</evidence>
<protein>
    <submittedName>
        <fullName evidence="14">Na+/H+ antiporter NhaP</fullName>
    </submittedName>
</protein>